<proteinExistence type="predicted"/>
<sequence length="393" mass="44966">MKLNTAAMRYLSGDDFRVLTATEMGSKNHEIVPTALIVQIAGLRGGAAVGNCISELAKANLIARVKNAKYDGYRLTYGGYDYLAIKAFSNRRTVYSVGNQIGVGKESDIFVVANEKGRKCVLKIHRLGRISFRSVKNNRDYLRNRQSASWMYLSRLAAQKEFSFMKALYDNGFPVPEPIDYSRHCIVMSLIPGFPMRQLSSHEDPSLLYSSLMSFIVRLANHGLIHCDFNEFNIMILDEPKSEDEQFVVIDFPQCVSVDHVDAERYFKRDVDCIRRFFEKKLGYISEDYPLFKRDVKRIARLDIDVQASGFSKKIVKEFERAISESREKGEDSADHEDVEDDEDGNEDEDEDERDEEDSEEEDEDDKSVLVIEEENEPTHDARGQGLSDRELI</sequence>
<evidence type="ECO:0000313" key="1">
    <source>
        <dbReference type="EMBL" id="KAK9240286.1"/>
    </source>
</evidence>
<keyword evidence="2" id="KW-1185">Reference proteome</keyword>
<dbReference type="Proteomes" id="UP001433508">
    <property type="component" value="Unassembled WGS sequence"/>
</dbReference>
<evidence type="ECO:0000313" key="2">
    <source>
        <dbReference type="Proteomes" id="UP001433508"/>
    </source>
</evidence>
<protein>
    <submittedName>
        <fullName evidence="1">RIO1 family-domain-containing protein</fullName>
    </submittedName>
</protein>
<comment type="caution">
    <text evidence="1">The sequence shown here is derived from an EMBL/GenBank/DDBJ whole genome shotgun (WGS) entry which is preliminary data.</text>
</comment>
<organism evidence="1 2">
    <name type="scientific">Lipomyces kononenkoae</name>
    <name type="common">Yeast</name>
    <dbReference type="NCBI Taxonomy" id="34357"/>
    <lineage>
        <taxon>Eukaryota</taxon>
        <taxon>Fungi</taxon>
        <taxon>Dikarya</taxon>
        <taxon>Ascomycota</taxon>
        <taxon>Saccharomycotina</taxon>
        <taxon>Lipomycetes</taxon>
        <taxon>Lipomycetales</taxon>
        <taxon>Lipomycetaceae</taxon>
        <taxon>Lipomyces</taxon>
    </lineage>
</organism>
<name>A0ACC3T8L2_LIPKO</name>
<reference evidence="2" key="1">
    <citation type="journal article" date="2024" name="Front. Bioeng. Biotechnol.">
        <title>Genome-scale model development and genomic sequencing of the oleaginous clade Lipomyces.</title>
        <authorList>
            <person name="Czajka J.J."/>
            <person name="Han Y."/>
            <person name="Kim J."/>
            <person name="Mondo S.J."/>
            <person name="Hofstad B.A."/>
            <person name="Robles A."/>
            <person name="Haridas S."/>
            <person name="Riley R."/>
            <person name="LaButti K."/>
            <person name="Pangilinan J."/>
            <person name="Andreopoulos W."/>
            <person name="Lipzen A."/>
            <person name="Yan J."/>
            <person name="Wang M."/>
            <person name="Ng V."/>
            <person name="Grigoriev I.V."/>
            <person name="Spatafora J.W."/>
            <person name="Magnuson J.K."/>
            <person name="Baker S.E."/>
            <person name="Pomraning K.R."/>
        </authorList>
    </citation>
    <scope>NUCLEOTIDE SEQUENCE [LARGE SCALE GENOMIC DNA]</scope>
    <source>
        <strain evidence="2">CBS 7786</strain>
    </source>
</reference>
<gene>
    <name evidence="1" type="ORF">V1525DRAFT_337075</name>
</gene>
<dbReference type="EMBL" id="MU971340">
    <property type="protein sequence ID" value="KAK9240286.1"/>
    <property type="molecule type" value="Genomic_DNA"/>
</dbReference>
<accession>A0ACC3T8L2</accession>